<dbReference type="EMBL" id="CP073344">
    <property type="protein sequence ID" value="UTW02878.1"/>
    <property type="molecule type" value="Genomic_DNA"/>
</dbReference>
<keyword evidence="1" id="KW-0732">Signal</keyword>
<dbReference type="InterPro" id="IPR028082">
    <property type="entry name" value="Peripla_BP_I"/>
</dbReference>
<dbReference type="PANTHER" id="PTHR30483:SF6">
    <property type="entry name" value="PERIPLASMIC BINDING PROTEIN OF ABC TRANSPORTER FOR NATURAL AMINO ACIDS"/>
    <property type="match status" value="1"/>
</dbReference>
<keyword evidence="3" id="KW-1185">Reference proteome</keyword>
<gene>
    <name evidence="2" type="ORF">KDX31_16300</name>
</gene>
<name>A0ABY5GSF0_9GAMM</name>
<reference evidence="2" key="1">
    <citation type="submission" date="2021-04" db="EMBL/GenBank/DDBJ databases">
        <title>Oceanospirillales bacteria with DddD are important DMSP degraders in coastal seawater.</title>
        <authorList>
            <person name="Liu J."/>
        </authorList>
    </citation>
    <scope>NUCLEOTIDE SEQUENCE</scope>
    <source>
        <strain evidence="2">GY6</strain>
    </source>
</reference>
<dbReference type="Proteomes" id="UP001059950">
    <property type="component" value="Chromosome"/>
</dbReference>
<organism evidence="2 3">
    <name type="scientific">Amphritea atlantica</name>
    <dbReference type="NCBI Taxonomy" id="355243"/>
    <lineage>
        <taxon>Bacteria</taxon>
        <taxon>Pseudomonadati</taxon>
        <taxon>Pseudomonadota</taxon>
        <taxon>Gammaproteobacteria</taxon>
        <taxon>Oceanospirillales</taxon>
        <taxon>Oceanospirillaceae</taxon>
        <taxon>Amphritea</taxon>
    </lineage>
</organism>
<accession>A0ABY5GSF0</accession>
<protein>
    <submittedName>
        <fullName evidence="2">Amino acid ABC transporter substrate-binding protein</fullName>
    </submittedName>
</protein>
<dbReference type="CDD" id="cd06268">
    <property type="entry name" value="PBP1_ABC_transporter_LIVBP-like"/>
    <property type="match status" value="1"/>
</dbReference>
<dbReference type="InterPro" id="IPR051010">
    <property type="entry name" value="BCAA_transport"/>
</dbReference>
<dbReference type="PANTHER" id="PTHR30483">
    <property type="entry name" value="LEUCINE-SPECIFIC-BINDING PROTEIN"/>
    <property type="match status" value="1"/>
</dbReference>
<feature type="chain" id="PRO_5045779063" evidence="1">
    <location>
        <begin position="31"/>
        <end position="412"/>
    </location>
</feature>
<evidence type="ECO:0000256" key="1">
    <source>
        <dbReference type="SAM" id="SignalP"/>
    </source>
</evidence>
<dbReference type="SUPFAM" id="SSF53822">
    <property type="entry name" value="Periplasmic binding protein-like I"/>
    <property type="match status" value="1"/>
</dbReference>
<evidence type="ECO:0000313" key="3">
    <source>
        <dbReference type="Proteomes" id="UP001059950"/>
    </source>
</evidence>
<dbReference type="Gene3D" id="3.40.50.2300">
    <property type="match status" value="2"/>
</dbReference>
<sequence>MFCFTQTLRIINLRIAAALQVLLLSSNVWASDLTSFNIALIQYADDPRYRDDIIDARYQAQPWGRLDTAVELAIKESRFAAQKRGIKFELVIHEVDELALLPELILSLQAEGSQFLLLDLPAEGVKLAADAAQGSNTVLFNLSALENNLRDENCQANLLHILPSRRMLTDATAQYLISKKWKEVLVLHSEAEPDRRYLDSLQASAKKFGLDLVALKPYTLGNDPRQRYQNNISLLTAKDDYDVVYVVDTTGEFAVDVPYSIVKPRPVVGASGLVADWWHWAWERNGAPQVNKRFVKKAKRQMTGYDWSAWLAVKVIAQALLDRPQQGSSSFSVESLLKTIGSEEFKLDGAKGYPLNFRPWNNQLRQPVFLTSLNRVIGRAPIDGFLHPVNNLDVLGSDNDEGRCQLNPGGSL</sequence>
<proteinExistence type="predicted"/>
<feature type="signal peptide" evidence="1">
    <location>
        <begin position="1"/>
        <end position="30"/>
    </location>
</feature>
<evidence type="ECO:0000313" key="2">
    <source>
        <dbReference type="EMBL" id="UTW02878.1"/>
    </source>
</evidence>